<evidence type="ECO:0000259" key="4">
    <source>
        <dbReference type="PROSITE" id="PS51084"/>
    </source>
</evidence>
<reference evidence="5 6" key="1">
    <citation type="journal article" date="2016" name="Nat. Commun.">
        <title>Thousands of microbial genomes shed light on interconnected biogeochemical processes in an aquifer system.</title>
        <authorList>
            <person name="Anantharaman K."/>
            <person name="Brown C.T."/>
            <person name="Hug L.A."/>
            <person name="Sharon I."/>
            <person name="Castelle C.J."/>
            <person name="Probst A.J."/>
            <person name="Thomas B.C."/>
            <person name="Singh A."/>
            <person name="Wilkins M.J."/>
            <person name="Karaoz U."/>
            <person name="Brodie E.L."/>
            <person name="Williams K.H."/>
            <person name="Hubbard S.S."/>
            <person name="Banfield J.F."/>
        </authorList>
    </citation>
    <scope>NUCLEOTIDE SEQUENCE [LARGE SCALE GENOMIC DNA]</scope>
</reference>
<gene>
    <name evidence="5" type="ORF">A2Z00_02705</name>
</gene>
<evidence type="ECO:0000256" key="1">
    <source>
        <dbReference type="PIRSR" id="PIRSR601310-1"/>
    </source>
</evidence>
<dbReference type="InterPro" id="IPR001310">
    <property type="entry name" value="Histidine_triad_HIT"/>
</dbReference>
<evidence type="ECO:0000256" key="2">
    <source>
        <dbReference type="PIRSR" id="PIRSR601310-3"/>
    </source>
</evidence>
<dbReference type="SUPFAM" id="SSF54197">
    <property type="entry name" value="HIT-like"/>
    <property type="match status" value="1"/>
</dbReference>
<feature type="domain" description="HIT" evidence="4">
    <location>
        <begin position="5"/>
        <end position="106"/>
    </location>
</feature>
<proteinExistence type="predicted"/>
<dbReference type="GO" id="GO:0003824">
    <property type="term" value="F:catalytic activity"/>
    <property type="evidence" value="ECO:0007669"/>
    <property type="project" value="InterPro"/>
</dbReference>
<evidence type="ECO:0000256" key="3">
    <source>
        <dbReference type="PROSITE-ProRule" id="PRU00464"/>
    </source>
</evidence>
<name>A0A1F5ZG94_9BACT</name>
<dbReference type="Gene3D" id="3.30.428.10">
    <property type="entry name" value="HIT-like"/>
    <property type="match status" value="1"/>
</dbReference>
<dbReference type="PANTHER" id="PTHR23089">
    <property type="entry name" value="HISTIDINE TRIAD HIT PROTEIN"/>
    <property type="match status" value="1"/>
</dbReference>
<dbReference type="Pfam" id="PF11969">
    <property type="entry name" value="DcpS_C"/>
    <property type="match status" value="1"/>
</dbReference>
<dbReference type="Proteomes" id="UP000177268">
    <property type="component" value="Unassembled WGS sequence"/>
</dbReference>
<evidence type="ECO:0000313" key="5">
    <source>
        <dbReference type="EMBL" id="OGG11516.1"/>
    </source>
</evidence>
<feature type="active site" description="Tele-AMP-histidine intermediate" evidence="1">
    <location>
        <position position="93"/>
    </location>
</feature>
<feature type="short sequence motif" description="Histidine triad motif" evidence="2 3">
    <location>
        <begin position="91"/>
        <end position="95"/>
    </location>
</feature>
<dbReference type="InterPro" id="IPR036265">
    <property type="entry name" value="HIT-like_sf"/>
</dbReference>
<accession>A0A1F5ZG94</accession>
<dbReference type="InterPro" id="IPR011146">
    <property type="entry name" value="HIT-like"/>
</dbReference>
<organism evidence="5 6">
    <name type="scientific">Candidatus Gottesmanbacteria bacterium RBG_13_45_10</name>
    <dbReference type="NCBI Taxonomy" id="1798370"/>
    <lineage>
        <taxon>Bacteria</taxon>
        <taxon>Candidatus Gottesmaniibacteriota</taxon>
    </lineage>
</organism>
<dbReference type="PRINTS" id="PR00332">
    <property type="entry name" value="HISTRIAD"/>
</dbReference>
<dbReference type="PROSITE" id="PS51084">
    <property type="entry name" value="HIT_2"/>
    <property type="match status" value="1"/>
</dbReference>
<sequence>MKSCIFCDVIAGKLPRTVIFQDTDVIVIKDMYPQAQVHLLVIPKKHISELVEVEDALLTKLFQTIKMIIKQEHIANYRIVNNGKGTAIIDHVHIHILGSVSKHRNL</sequence>
<dbReference type="EMBL" id="MFIZ01000025">
    <property type="protein sequence ID" value="OGG11516.1"/>
    <property type="molecule type" value="Genomic_DNA"/>
</dbReference>
<dbReference type="AlphaFoldDB" id="A0A1F5ZG94"/>
<protein>
    <recommendedName>
        <fullName evidence="4">HIT domain-containing protein</fullName>
    </recommendedName>
</protein>
<comment type="caution">
    <text evidence="5">The sequence shown here is derived from an EMBL/GenBank/DDBJ whole genome shotgun (WGS) entry which is preliminary data.</text>
</comment>
<evidence type="ECO:0000313" key="6">
    <source>
        <dbReference type="Proteomes" id="UP000177268"/>
    </source>
</evidence>
<dbReference type="STRING" id="1798370.A2Z00_02705"/>